<comment type="caution">
    <text evidence="2">The sequence shown here is derived from an EMBL/GenBank/DDBJ whole genome shotgun (WGS) entry which is preliminary data.</text>
</comment>
<gene>
    <name evidence="2" type="ORF">ACFFMS_10005</name>
</gene>
<dbReference type="EMBL" id="JBHMAF010000041">
    <property type="protein sequence ID" value="MFB9758817.1"/>
    <property type="molecule type" value="Genomic_DNA"/>
</dbReference>
<dbReference type="InterPro" id="IPR025054">
    <property type="entry name" value="DUF3991"/>
</dbReference>
<protein>
    <submittedName>
        <fullName evidence="2">DUF3991 domain-containing protein</fullName>
    </submittedName>
</protein>
<accession>A0ABV5WDZ0</accession>
<sequence length="326" mass="37847">MTVNRVNAGEMMRAKQIDLLSYLEAKGEKFKKEGNYYRHMEHDSLIIRDNMYAWNSKGLKGQGAINFAKDFYGLSFVEAVRELSSGNYPTINREKQQEVKQTREFQYPEFLEVKDHTTIKRYLVHERKIDSRIVDWLIRKDLIAQDQKNNVVFKWRENGGKGQIVGAERQGTVKIANKRGSFKQILSNSKKHVGFTVDIGRPNKIYYFESPVDLLSYWSIKKERLTNARLVSMNGLKDKTVLHSYMEAKKQGHVIKQVILAVDNDLAGKEFVGRLKKVINPKMFDTDLPAHEKDWNDELKGSQAKKSMKGKQYHCFSRVEAYANDK</sequence>
<proteinExistence type="predicted"/>
<keyword evidence="3" id="KW-1185">Reference proteome</keyword>
<dbReference type="Proteomes" id="UP001589609">
    <property type="component" value="Unassembled WGS sequence"/>
</dbReference>
<dbReference type="RefSeq" id="WP_379949101.1">
    <property type="nucleotide sequence ID" value="NZ_JBHMAF010000041.1"/>
</dbReference>
<dbReference type="SUPFAM" id="SSF57783">
    <property type="entry name" value="Zinc beta-ribbon"/>
    <property type="match status" value="1"/>
</dbReference>
<reference evidence="2 3" key="1">
    <citation type="submission" date="2024-09" db="EMBL/GenBank/DDBJ databases">
        <authorList>
            <person name="Sun Q."/>
            <person name="Mori K."/>
        </authorList>
    </citation>
    <scope>NUCLEOTIDE SEQUENCE [LARGE SCALE GENOMIC DNA]</scope>
    <source>
        <strain evidence="2 3">JCM 11201</strain>
    </source>
</reference>
<feature type="domain" description="DUF3991" evidence="1">
    <location>
        <begin position="121"/>
        <end position="195"/>
    </location>
</feature>
<name>A0ABV5WDZ0_9BACI</name>
<evidence type="ECO:0000313" key="2">
    <source>
        <dbReference type="EMBL" id="MFB9758817.1"/>
    </source>
</evidence>
<evidence type="ECO:0000313" key="3">
    <source>
        <dbReference type="Proteomes" id="UP001589609"/>
    </source>
</evidence>
<dbReference type="Pfam" id="PF13155">
    <property type="entry name" value="Toprim_2"/>
    <property type="match status" value="1"/>
</dbReference>
<dbReference type="Pfam" id="PF13154">
    <property type="entry name" value="DUF3991"/>
    <property type="match status" value="1"/>
</dbReference>
<organism evidence="2 3">
    <name type="scientific">Ectobacillus funiculus</name>
    <dbReference type="NCBI Taxonomy" id="137993"/>
    <lineage>
        <taxon>Bacteria</taxon>
        <taxon>Bacillati</taxon>
        <taxon>Bacillota</taxon>
        <taxon>Bacilli</taxon>
        <taxon>Bacillales</taxon>
        <taxon>Bacillaceae</taxon>
        <taxon>Ectobacillus</taxon>
    </lineage>
</organism>
<evidence type="ECO:0000259" key="1">
    <source>
        <dbReference type="Pfam" id="PF13154"/>
    </source>
</evidence>
<dbReference type="Gene3D" id="3.40.1360.10">
    <property type="match status" value="1"/>
</dbReference>